<dbReference type="Pfam" id="PF14522">
    <property type="entry name" value="Cytochrome_C7"/>
    <property type="match status" value="1"/>
</dbReference>
<dbReference type="AlphaFoldDB" id="A0A3B1AJL0"/>
<name>A0A3B1AJL0_9ZZZZ</name>
<proteinExistence type="predicted"/>
<dbReference type="InterPro" id="IPR026352">
    <property type="entry name" value="Nanowire_3heme"/>
</dbReference>
<feature type="compositionally biased region" description="Polar residues" evidence="1">
    <location>
        <begin position="75"/>
        <end position="87"/>
    </location>
</feature>
<accession>A0A3B1AJL0</accession>
<organism evidence="3">
    <name type="scientific">hydrothermal vent metagenome</name>
    <dbReference type="NCBI Taxonomy" id="652676"/>
    <lineage>
        <taxon>unclassified sequences</taxon>
        <taxon>metagenomes</taxon>
        <taxon>ecological metagenomes</taxon>
    </lineage>
</organism>
<feature type="region of interest" description="Disordered" evidence="1">
    <location>
        <begin position="72"/>
        <end position="91"/>
    </location>
</feature>
<dbReference type="NCBIfam" id="TIGR04257">
    <property type="entry name" value="nanowire_3heme"/>
    <property type="match status" value="1"/>
</dbReference>
<dbReference type="SUPFAM" id="SSF48695">
    <property type="entry name" value="Multiheme cytochromes"/>
    <property type="match status" value="1"/>
</dbReference>
<evidence type="ECO:0000256" key="1">
    <source>
        <dbReference type="SAM" id="MobiDB-lite"/>
    </source>
</evidence>
<evidence type="ECO:0000259" key="2">
    <source>
        <dbReference type="Pfam" id="PF14522"/>
    </source>
</evidence>
<protein>
    <recommendedName>
        <fullName evidence="2">Cytochrome c7-like domain-containing protein</fullName>
    </recommendedName>
</protein>
<sequence>MMRGIVCRLFFLLAALSAVLTGCKAGLNTQSAEEAESPLVLTAELQAALDEGIVQAETPTSSVAAAPVVEPSAPLTQSPAVEQASESPRNDGIHDVLNESLAILQDPTQAMAGFPRDRRGEVDWVLALDEALIEPRADLLGQSEMQILDMDILMKRTQLMPWVLFSHSKHTAWLDCTNCHSALFEPKAGGNNMTMNAVLAGEFCGVCHGKVSFSLFVCERCHSVSHPGSGAQWW</sequence>
<dbReference type="PROSITE" id="PS51257">
    <property type="entry name" value="PROKAR_LIPOPROTEIN"/>
    <property type="match status" value="1"/>
</dbReference>
<feature type="domain" description="Cytochrome c7-like" evidence="2">
    <location>
        <begin position="163"/>
        <end position="223"/>
    </location>
</feature>
<evidence type="ECO:0000313" key="3">
    <source>
        <dbReference type="EMBL" id="VAX00203.1"/>
    </source>
</evidence>
<dbReference type="InterPro" id="IPR036280">
    <property type="entry name" value="Multihaem_cyt_sf"/>
</dbReference>
<dbReference type="Gene3D" id="3.90.10.10">
    <property type="entry name" value="Cytochrome C3"/>
    <property type="match status" value="1"/>
</dbReference>
<dbReference type="InterPro" id="IPR029467">
    <property type="entry name" value="Cyt_c7-like"/>
</dbReference>
<reference evidence="3" key="1">
    <citation type="submission" date="2018-06" db="EMBL/GenBank/DDBJ databases">
        <authorList>
            <person name="Zhirakovskaya E."/>
        </authorList>
    </citation>
    <scope>NUCLEOTIDE SEQUENCE</scope>
</reference>
<dbReference type="EMBL" id="UOFU01000195">
    <property type="protein sequence ID" value="VAX00203.1"/>
    <property type="molecule type" value="Genomic_DNA"/>
</dbReference>
<gene>
    <name evidence="3" type="ORF">MNBD_GAMMA20-1595</name>
</gene>